<dbReference type="PANTHER" id="PTHR43024">
    <property type="entry name" value="UDP-N-ACETYLMURAMOYL-TRIPEPTIDE--D-ALANYL-D-ALANINE LIGASE"/>
    <property type="match status" value="1"/>
</dbReference>
<dbReference type="eggNOG" id="COG0770">
    <property type="taxonomic scope" value="Bacteria"/>
</dbReference>
<dbReference type="EMBL" id="ATIB01000045">
    <property type="protein sequence ID" value="EQB03085.1"/>
    <property type="molecule type" value="Genomic_DNA"/>
</dbReference>
<dbReference type="Gene3D" id="3.90.190.20">
    <property type="entry name" value="Mur ligase, C-terminal domain"/>
    <property type="match status" value="1"/>
</dbReference>
<dbReference type="Gene3D" id="3.40.1190.10">
    <property type="entry name" value="Mur-like, catalytic domain"/>
    <property type="match status" value="1"/>
</dbReference>
<keyword evidence="2" id="KW-0547">Nucleotide-binding</keyword>
<dbReference type="GO" id="GO:0005975">
    <property type="term" value="P:carbohydrate metabolic process"/>
    <property type="evidence" value="ECO:0007669"/>
    <property type="project" value="InterPro"/>
</dbReference>
<name>T0HUU8_9SPHN</name>
<evidence type="ECO:0000256" key="3">
    <source>
        <dbReference type="ARBA" id="ARBA00022840"/>
    </source>
</evidence>
<dbReference type="SMART" id="SM00854">
    <property type="entry name" value="PGA_cap"/>
    <property type="match status" value="1"/>
</dbReference>
<proteinExistence type="predicted"/>
<dbReference type="eggNOG" id="COG2843">
    <property type="taxonomic scope" value="Bacteria"/>
</dbReference>
<dbReference type="Pfam" id="PF08245">
    <property type="entry name" value="Mur_ligase_M"/>
    <property type="match status" value="1"/>
</dbReference>
<dbReference type="PATRIC" id="fig|1114964.3.peg.1369"/>
<evidence type="ECO:0000259" key="4">
    <source>
        <dbReference type="SMART" id="SM00854"/>
    </source>
</evidence>
<evidence type="ECO:0000256" key="1">
    <source>
        <dbReference type="ARBA" id="ARBA00022598"/>
    </source>
</evidence>
<dbReference type="SUPFAM" id="SSF48208">
    <property type="entry name" value="Six-hairpin glycosidases"/>
    <property type="match status" value="1"/>
</dbReference>
<dbReference type="Proteomes" id="UP000015524">
    <property type="component" value="Unassembled WGS sequence"/>
</dbReference>
<dbReference type="Pfam" id="PF02875">
    <property type="entry name" value="Mur_ligase_C"/>
    <property type="match status" value="1"/>
</dbReference>
<evidence type="ECO:0000313" key="6">
    <source>
        <dbReference type="Proteomes" id="UP000015524"/>
    </source>
</evidence>
<dbReference type="Pfam" id="PF09587">
    <property type="entry name" value="PGA_cap"/>
    <property type="match status" value="1"/>
</dbReference>
<sequence length="1592" mass="177034">MTDNPISLLMQSVYDRLKEAAVPVGQAGSEYILFFSFTDTHKRARVETYRGSTFDDAWRRGVSRLDRITRKNPNTIRWLRVDLIDGIRHNDWGTLKQQLTQVKRNYCRQGISLDPNCRHAFLETEINANAMFYGGPKYPHCVVNEKNFQRYARLRHGLAGVDFSDATSVWMFSSRGFFIDLEKRDAVHEIAGPGRSAGRRIIDTLDEDILTELLQSSSSFLAGQVGEDGRFIYGWHPCFDREIPAYNALRHASTTYAMIEAWEVTRDARLWAAIDRSLGWLCREAIRTATLPNGNEAAFLVDVGNEIKLGANAVAILAFTRHAAVTGCIDHLPLLEKLALGVQYMQRSRDGSFVHVLNFPDLTLKESFRTIYYEGEAAFGLMRLYSLTKDERWLTTVEKAFEHFIAKEHWRHNDHWLSYCVNELTRYRPDERYFRFGIQNVKDYLDFILNRITTFPTLLELMMAAQAMLDRIETMPEMRHLLDEIDLPKFQRALHYRARYLLNGHFWPELAMFFANPQRIVGSFFIRHHAFRVRIDDVEHYLSGMVAYRDYLLSKSAKAQELIAAPQKKGPVLAWGGDVNLGRRQHYRTADLEAANIVRVPALAAADIAVVNLECVVTTKGEQGTKKGENGPYYYRARPEMACLLSQAGVDVVATANNHSGDYGADAVVDQGEWLDRAGIGHVGTGRTVDEAFAPLFRQAGDLTVAIFSIDSTQHRFAATDDRPGSAYLPPEGPGLWCETMTRHIAAAREKANVVVVAVHWGTNLVEEPDADEIAVGHALIEAGADAVLGASAHVLQGVEIYQQRPIIHDAGDLLFDSIRSTAFDAGLFSLELSNNGVERVVFTPLAGGFGCTRQLEGPDAIEAIRKFGQKCETMGTHLQCAVNGTGIIELSPPVRRRKPRRSRKPASNGLKTPPILMESAYTLDDRWLVDDVPEDARIDPVQLGPLTLLGVRVKPKQIQRRRMLWVETFWRADAPVAEDIRLDIRGVPVATTTMKPWGLGMDHDPCDWLMPTTRWKPGQIYRDYYGLRPPYIKDWDNIDLQLTVGAVSGREAIMPVALPLRIKLDAPTGSPADVTRMTRNYRTDFPADVLRPKAGQTWTAEQIEVVTGGKWLVRPPASWFVRSIIRGFGHVDHVDDPVLYVASHYDALAFHEQFSSAAKSWDTHHALARHAGRLAGAIVARPVSGLPESFPLLQVDDPIRALIELGFAARQRFEGDVIAITGTAGKSTTVGMLNHLLGKETRALASFGNYNSRVGAPALLANLAGYHSAAIVEIAQSALWMQRGPITRQIKPTVALITEIGISQARSERIASVKDTAKFKSRIFDGLTGPAVAVVGEHLACFDTVLTAAQEHAKRVVTFGDSPKATLRVLDRKHTDTGSQVQLVTPEGELIDLHVPLPGSGMMNNALAAMSVLYATGYDLQAAARQLAGFEPEEGRLRRLELPMRDGGTVDVIDDSWNATVSSMLNAISVLKEAPTRSDGRKIAILGRIVHLGDLSQSLHESLATPLVDAAPDLILTHGEEMQFLRAVLPHGLMGPHFSSASALAEYLHRELRSGDLLLIKGSRRDSDFGEVCERLTQLVQSRVETSVAAE</sequence>
<dbReference type="SUPFAM" id="SSF56300">
    <property type="entry name" value="Metallo-dependent phosphatases"/>
    <property type="match status" value="1"/>
</dbReference>
<organism evidence="5 6">
    <name type="scientific">Sphingobium baderi LL03</name>
    <dbReference type="NCBI Taxonomy" id="1114964"/>
    <lineage>
        <taxon>Bacteria</taxon>
        <taxon>Pseudomonadati</taxon>
        <taxon>Pseudomonadota</taxon>
        <taxon>Alphaproteobacteria</taxon>
        <taxon>Sphingomonadales</taxon>
        <taxon>Sphingomonadaceae</taxon>
        <taxon>Sphingobium</taxon>
    </lineage>
</organism>
<dbReference type="InterPro" id="IPR036565">
    <property type="entry name" value="Mur-like_cat_sf"/>
</dbReference>
<keyword evidence="3" id="KW-0067">ATP-binding</keyword>
<protein>
    <recommendedName>
        <fullName evidence="4">Capsule synthesis protein CapA domain-containing protein</fullName>
    </recommendedName>
</protein>
<dbReference type="PANTHER" id="PTHR43024:SF1">
    <property type="entry name" value="UDP-N-ACETYLMURAMOYL-TRIPEPTIDE--D-ALANYL-D-ALANINE LIGASE"/>
    <property type="match status" value="1"/>
</dbReference>
<accession>T0HUU8</accession>
<keyword evidence="6" id="KW-1185">Reference proteome</keyword>
<reference evidence="5 6" key="1">
    <citation type="journal article" date="2013" name="Genome Announc.">
        <title>Draft Genome Sequence of a Hexachlorocyclohexane-Degrading Bacterium, Sphingobium baderi Strain LL03T.</title>
        <authorList>
            <person name="Kaur J."/>
            <person name="Verma H."/>
            <person name="Tripathi C."/>
            <person name="Khurana J.P."/>
            <person name="Lal R."/>
        </authorList>
    </citation>
    <scope>NUCLEOTIDE SEQUENCE [LARGE SCALE GENOMIC DNA]</scope>
    <source>
        <strain evidence="5 6">LL03</strain>
    </source>
</reference>
<dbReference type="SUPFAM" id="SSF53244">
    <property type="entry name" value="MurD-like peptide ligases, peptide-binding domain"/>
    <property type="match status" value="1"/>
</dbReference>
<dbReference type="SUPFAM" id="SSF53623">
    <property type="entry name" value="MurD-like peptide ligases, catalytic domain"/>
    <property type="match status" value="1"/>
</dbReference>
<dbReference type="InterPro" id="IPR013221">
    <property type="entry name" value="Mur_ligase_cen"/>
</dbReference>
<comment type="caution">
    <text evidence="5">The sequence shown here is derived from an EMBL/GenBank/DDBJ whole genome shotgun (WGS) entry which is preliminary data.</text>
</comment>
<dbReference type="GO" id="GO:0016881">
    <property type="term" value="F:acid-amino acid ligase activity"/>
    <property type="evidence" value="ECO:0007669"/>
    <property type="project" value="InterPro"/>
</dbReference>
<dbReference type="InterPro" id="IPR004101">
    <property type="entry name" value="Mur_ligase_C"/>
</dbReference>
<dbReference type="InterPro" id="IPR036615">
    <property type="entry name" value="Mur_ligase_C_dom_sf"/>
</dbReference>
<dbReference type="OrthoDB" id="9810718at2"/>
<dbReference type="CDD" id="cd07381">
    <property type="entry name" value="MPP_CapA"/>
    <property type="match status" value="1"/>
</dbReference>
<dbReference type="InterPro" id="IPR019079">
    <property type="entry name" value="Capsule_synth_CapA"/>
</dbReference>
<dbReference type="GO" id="GO:0005524">
    <property type="term" value="F:ATP binding"/>
    <property type="evidence" value="ECO:0007669"/>
    <property type="project" value="UniProtKB-KW"/>
</dbReference>
<dbReference type="InterPro" id="IPR008928">
    <property type="entry name" value="6-hairpin_glycosidase_sf"/>
</dbReference>
<keyword evidence="1" id="KW-0436">Ligase</keyword>
<gene>
    <name evidence="5" type="ORF">L485_07030</name>
</gene>
<dbReference type="RefSeq" id="WP_021244341.1">
    <property type="nucleotide sequence ID" value="NZ_ATIB01000045.1"/>
</dbReference>
<dbReference type="Gene3D" id="3.60.21.10">
    <property type="match status" value="1"/>
</dbReference>
<dbReference type="InterPro" id="IPR051046">
    <property type="entry name" value="MurCDEF_CellWall_CoF430Synth"/>
</dbReference>
<feature type="domain" description="Capsule synthesis protein CapA" evidence="4">
    <location>
        <begin position="572"/>
        <end position="818"/>
    </location>
</feature>
<dbReference type="InterPro" id="IPR029052">
    <property type="entry name" value="Metallo-depent_PP-like"/>
</dbReference>
<evidence type="ECO:0000313" key="5">
    <source>
        <dbReference type="EMBL" id="EQB03085.1"/>
    </source>
</evidence>
<evidence type="ECO:0000256" key="2">
    <source>
        <dbReference type="ARBA" id="ARBA00022741"/>
    </source>
</evidence>